<dbReference type="SMART" id="SM00382">
    <property type="entry name" value="AAA"/>
    <property type="match status" value="1"/>
</dbReference>
<dbReference type="Gene3D" id="2.70.40.10">
    <property type="match status" value="1"/>
</dbReference>
<comment type="similarity">
    <text evidence="2">Belongs to the dUTPase family.</text>
</comment>
<dbReference type="InterPro" id="IPR036157">
    <property type="entry name" value="dUTPase-like_sf"/>
</dbReference>
<dbReference type="GO" id="GO:0046081">
    <property type="term" value="P:dUTP catabolic process"/>
    <property type="evidence" value="ECO:0007669"/>
    <property type="project" value="InterPro"/>
</dbReference>
<proteinExistence type="inferred from homology"/>
<dbReference type="Pfam" id="PF00692">
    <property type="entry name" value="dUTPase"/>
    <property type="match status" value="1"/>
</dbReference>
<dbReference type="InterPro" id="IPR003959">
    <property type="entry name" value="ATPase_AAA_core"/>
</dbReference>
<dbReference type="GO" id="GO:0004170">
    <property type="term" value="F:dUTP diphosphatase activity"/>
    <property type="evidence" value="ECO:0007669"/>
    <property type="project" value="UniProtKB-EC"/>
</dbReference>
<dbReference type="NCBIfam" id="TIGR00576">
    <property type="entry name" value="dut"/>
    <property type="match status" value="1"/>
</dbReference>
<dbReference type="SUPFAM" id="SSF51283">
    <property type="entry name" value="dUTPase-like"/>
    <property type="match status" value="1"/>
</dbReference>
<dbReference type="Gene3D" id="3.40.50.300">
    <property type="entry name" value="P-loop containing nucleotide triphosphate hydrolases"/>
    <property type="match status" value="1"/>
</dbReference>
<dbReference type="Pfam" id="PF00004">
    <property type="entry name" value="AAA"/>
    <property type="match status" value="1"/>
</dbReference>
<evidence type="ECO:0000256" key="4">
    <source>
        <dbReference type="ARBA" id="ARBA00022801"/>
    </source>
</evidence>
<keyword evidence="8" id="KW-1185">Reference proteome</keyword>
<feature type="domain" description="AAA+ ATPase" evidence="6">
    <location>
        <begin position="75"/>
        <end position="219"/>
    </location>
</feature>
<evidence type="ECO:0000256" key="3">
    <source>
        <dbReference type="ARBA" id="ARBA00012379"/>
    </source>
</evidence>
<dbReference type="InterPro" id="IPR027417">
    <property type="entry name" value="P-loop_NTPase"/>
</dbReference>
<comment type="pathway">
    <text evidence="1">Pyrimidine metabolism; dUMP biosynthesis; dUMP from dCTP (dUTP route): step 2/2.</text>
</comment>
<comment type="caution">
    <text evidence="7">The sequence shown here is derived from an EMBL/GenBank/DDBJ whole genome shotgun (WGS) entry which is preliminary data.</text>
</comment>
<keyword evidence="4" id="KW-0378">Hydrolase</keyword>
<dbReference type="AlphaFoldDB" id="A0A250XTT0"/>
<dbReference type="CDD" id="cd07557">
    <property type="entry name" value="trimeric_dUTPase"/>
    <property type="match status" value="1"/>
</dbReference>
<organism evidence="7 8">
    <name type="scientific">Chlamydomonas eustigma</name>
    <dbReference type="NCBI Taxonomy" id="1157962"/>
    <lineage>
        <taxon>Eukaryota</taxon>
        <taxon>Viridiplantae</taxon>
        <taxon>Chlorophyta</taxon>
        <taxon>core chlorophytes</taxon>
        <taxon>Chlorophyceae</taxon>
        <taxon>CS clade</taxon>
        <taxon>Chlamydomonadales</taxon>
        <taxon>Chlamydomonadaceae</taxon>
        <taxon>Chlamydomonas</taxon>
    </lineage>
</organism>
<dbReference type="UniPathway" id="UPA00610">
    <property type="reaction ID" value="UER00666"/>
</dbReference>
<dbReference type="GO" id="GO:0005524">
    <property type="term" value="F:ATP binding"/>
    <property type="evidence" value="ECO:0007669"/>
    <property type="project" value="InterPro"/>
</dbReference>
<dbReference type="OrthoDB" id="10251412at2759"/>
<dbReference type="GO" id="GO:0016887">
    <property type="term" value="F:ATP hydrolysis activity"/>
    <property type="evidence" value="ECO:0007669"/>
    <property type="project" value="InterPro"/>
</dbReference>
<reference evidence="7 8" key="1">
    <citation type="submission" date="2017-08" db="EMBL/GenBank/DDBJ databases">
        <title>Acidophilic green algal genome provides insights into adaptation to an acidic environment.</title>
        <authorList>
            <person name="Hirooka S."/>
            <person name="Hirose Y."/>
            <person name="Kanesaki Y."/>
            <person name="Higuchi S."/>
            <person name="Fujiwara T."/>
            <person name="Onuma R."/>
            <person name="Era A."/>
            <person name="Ohbayashi R."/>
            <person name="Uzuka A."/>
            <person name="Nozaki H."/>
            <person name="Yoshikawa H."/>
            <person name="Miyagishima S.Y."/>
        </authorList>
    </citation>
    <scope>NUCLEOTIDE SEQUENCE [LARGE SCALE GENOMIC DNA]</scope>
    <source>
        <strain evidence="7 8">NIES-2499</strain>
    </source>
</reference>
<dbReference type="InterPro" id="IPR029054">
    <property type="entry name" value="dUTPase-like"/>
</dbReference>
<evidence type="ECO:0000256" key="2">
    <source>
        <dbReference type="ARBA" id="ARBA00006581"/>
    </source>
</evidence>
<gene>
    <name evidence="7" type="ORF">CEUSTIGMA_g13744.t1</name>
</gene>
<dbReference type="SUPFAM" id="SSF52540">
    <property type="entry name" value="P-loop containing nucleoside triphosphate hydrolases"/>
    <property type="match status" value="1"/>
</dbReference>
<dbReference type="STRING" id="1157962.A0A250XTT0"/>
<accession>A0A250XTT0</accession>
<sequence>MCASKVSPFRDGLDPRMQRIGRVASAPKDLMFEMHPMHSSKTFESLCGPEIRELQKRVLFFQNNRDWYEKSGIPYQLGIMLTGECGTGKSSAIRALANVTKRNIVNVNLANVTTMTQLKNLFCKGTIFVDGCMMNFPIHERIFVLDEVDALGLGLSCMRTSADAVPDEVNLGELLTLFDGGIEVPGRIIVLITNRPERLDRALVRPGRIDLHLKLGLASRKTLSDMYEVFFEEPLEAVRMEELPHEILSPAQAVEALIGVASQGLSSPDECVNAAIAAFKDMAYQDKNDETQMATGYSVGYDISSCINTVIPHGFRMLVDTGIVISCMPCGTYCRIAPRSGLALKGIDVVAGVVDPDYRGSIKVLLVNNSDQPFTVNVGDRIAQLILERCETPEVRVVSSGLLQKTERDSNGFGSTGIAAMSNCKV</sequence>
<dbReference type="PANTHER" id="PTHR11241:SF0">
    <property type="entry name" value="DEOXYURIDINE 5'-TRIPHOSPHATE NUCLEOTIDOHYDROLASE"/>
    <property type="match status" value="1"/>
</dbReference>
<dbReference type="PANTHER" id="PTHR11241">
    <property type="entry name" value="DEOXYURIDINE 5'-TRIPHOSPHATE NUCLEOTIDOHYDROLASE"/>
    <property type="match status" value="1"/>
</dbReference>
<dbReference type="InterPro" id="IPR033704">
    <property type="entry name" value="dUTPase_trimeric"/>
</dbReference>
<evidence type="ECO:0000313" key="7">
    <source>
        <dbReference type="EMBL" id="GAX86332.1"/>
    </source>
</evidence>
<dbReference type="EC" id="3.6.1.23" evidence="3"/>
<dbReference type="GO" id="GO:0000287">
    <property type="term" value="F:magnesium ion binding"/>
    <property type="evidence" value="ECO:0007669"/>
    <property type="project" value="InterPro"/>
</dbReference>
<dbReference type="Proteomes" id="UP000232323">
    <property type="component" value="Unassembled WGS sequence"/>
</dbReference>
<protein>
    <recommendedName>
        <fullName evidence="3">dUTP diphosphatase</fullName>
        <ecNumber evidence="3">3.6.1.23</ecNumber>
    </recommendedName>
</protein>
<keyword evidence="5" id="KW-0546">Nucleotide metabolism</keyword>
<dbReference type="GO" id="GO:0006226">
    <property type="term" value="P:dUMP biosynthetic process"/>
    <property type="evidence" value="ECO:0007669"/>
    <property type="project" value="UniProtKB-UniPathway"/>
</dbReference>
<dbReference type="EMBL" id="BEGY01000274">
    <property type="protein sequence ID" value="GAX86332.1"/>
    <property type="molecule type" value="Genomic_DNA"/>
</dbReference>
<name>A0A250XTT0_9CHLO</name>
<dbReference type="InterPro" id="IPR003593">
    <property type="entry name" value="AAA+_ATPase"/>
</dbReference>
<evidence type="ECO:0000256" key="1">
    <source>
        <dbReference type="ARBA" id="ARBA00005142"/>
    </source>
</evidence>
<dbReference type="InterPro" id="IPR008181">
    <property type="entry name" value="dUTPase"/>
</dbReference>
<evidence type="ECO:0000256" key="5">
    <source>
        <dbReference type="ARBA" id="ARBA00023080"/>
    </source>
</evidence>
<evidence type="ECO:0000259" key="6">
    <source>
        <dbReference type="SMART" id="SM00382"/>
    </source>
</evidence>
<evidence type="ECO:0000313" key="8">
    <source>
        <dbReference type="Proteomes" id="UP000232323"/>
    </source>
</evidence>